<dbReference type="FunFam" id="2.60.110.10:FF:000004">
    <property type="entry name" value="THAUMATIN-LIKE PROTEIN 1"/>
    <property type="match status" value="1"/>
</dbReference>
<feature type="disulfide bond" evidence="1">
    <location>
        <begin position="197"/>
        <end position="206"/>
    </location>
</feature>
<dbReference type="Pfam" id="PF00314">
    <property type="entry name" value="Thaumatin"/>
    <property type="match status" value="1"/>
</dbReference>
<gene>
    <name evidence="2" type="ORF">LVIROSA_LOCUS14299</name>
</gene>
<evidence type="ECO:0000313" key="3">
    <source>
        <dbReference type="Proteomes" id="UP001157418"/>
    </source>
</evidence>
<dbReference type="Gene3D" id="2.60.110.10">
    <property type="entry name" value="Thaumatin"/>
    <property type="match status" value="1"/>
</dbReference>
<name>A0AAU9MMA0_9ASTR</name>
<dbReference type="SUPFAM" id="SSF49870">
    <property type="entry name" value="Osmotin, thaumatin-like protein"/>
    <property type="match status" value="1"/>
</dbReference>
<dbReference type="PIRSF" id="PIRSF002703">
    <property type="entry name" value="Thaumatin"/>
    <property type="match status" value="1"/>
</dbReference>
<organism evidence="2 3">
    <name type="scientific">Lactuca virosa</name>
    <dbReference type="NCBI Taxonomy" id="75947"/>
    <lineage>
        <taxon>Eukaryota</taxon>
        <taxon>Viridiplantae</taxon>
        <taxon>Streptophyta</taxon>
        <taxon>Embryophyta</taxon>
        <taxon>Tracheophyta</taxon>
        <taxon>Spermatophyta</taxon>
        <taxon>Magnoliopsida</taxon>
        <taxon>eudicotyledons</taxon>
        <taxon>Gunneridae</taxon>
        <taxon>Pentapetalae</taxon>
        <taxon>asterids</taxon>
        <taxon>campanulids</taxon>
        <taxon>Asterales</taxon>
        <taxon>Asteraceae</taxon>
        <taxon>Cichorioideae</taxon>
        <taxon>Cichorieae</taxon>
        <taxon>Lactucinae</taxon>
        <taxon>Lactuca</taxon>
    </lineage>
</organism>
<feature type="disulfide bond" evidence="1">
    <location>
        <begin position="89"/>
        <end position="99"/>
    </location>
</feature>
<proteinExistence type="predicted"/>
<protein>
    <recommendedName>
        <fullName evidence="4">Thaumatin-like protein</fullName>
    </recommendedName>
</protein>
<evidence type="ECO:0008006" key="4">
    <source>
        <dbReference type="Google" id="ProtNLM"/>
    </source>
</evidence>
<feature type="disulfide bond" evidence="1">
    <location>
        <begin position="168"/>
        <end position="247"/>
    </location>
</feature>
<dbReference type="EMBL" id="CAKMRJ010002223">
    <property type="protein sequence ID" value="CAH1427274.1"/>
    <property type="molecule type" value="Genomic_DNA"/>
</dbReference>
<accession>A0AAU9MMA0</accession>
<feature type="disulfide bond" evidence="1">
    <location>
        <begin position="173"/>
        <end position="230"/>
    </location>
</feature>
<dbReference type="InterPro" id="IPR001938">
    <property type="entry name" value="Thaumatin"/>
</dbReference>
<dbReference type="PANTHER" id="PTHR31048">
    <property type="entry name" value="OS03G0233200 PROTEIN"/>
    <property type="match status" value="1"/>
</dbReference>
<comment type="caution">
    <text evidence="2">The sequence shown here is derived from an EMBL/GenBank/DDBJ whole genome shotgun (WGS) entry which is preliminary data.</text>
</comment>
<dbReference type="PROSITE" id="PS51367">
    <property type="entry name" value="THAUMATIN_2"/>
    <property type="match status" value="1"/>
</dbReference>
<keyword evidence="3" id="KW-1185">Reference proteome</keyword>
<feature type="disulfide bond" evidence="1">
    <location>
        <begin position="44"/>
        <end position="257"/>
    </location>
</feature>
<evidence type="ECO:0000313" key="2">
    <source>
        <dbReference type="EMBL" id="CAH1427274.1"/>
    </source>
</evidence>
<feature type="disulfide bond" evidence="1">
    <location>
        <begin position="181"/>
        <end position="193"/>
    </location>
</feature>
<dbReference type="AlphaFoldDB" id="A0AAU9MMA0"/>
<dbReference type="SMART" id="SM00205">
    <property type="entry name" value="THN"/>
    <property type="match status" value="1"/>
</dbReference>
<dbReference type="Proteomes" id="UP001157418">
    <property type="component" value="Unassembled WGS sequence"/>
</dbReference>
<evidence type="ECO:0000256" key="1">
    <source>
        <dbReference type="PIRSR" id="PIRSR002703-1"/>
    </source>
</evidence>
<feature type="disulfide bond" evidence="1">
    <location>
        <begin position="207"/>
        <end position="217"/>
    </location>
</feature>
<keyword evidence="1" id="KW-1015">Disulfide bond</keyword>
<sequence length="270" mass="28995">MGSWSLSASSQVHVAVVSQTLSFLFFLFFSNGALGVTFTIVNDCGFTIWPAIFSIPSLNETGFALTKGNSRSFQAPGDWIGSIWGRTGCNFNSSGKWSCTTGNCGTNVTNEMECNPYGRTTPATIADFFINQIEINSQDIYDVSIDQGYNLRMLVEPTAGSGSSLRSCAKTGCVEDLNQRCPRELTFAGGQVCKSACTASGSPEYCCSDSFSSPSSCKPTAYAQLFRSACPRSYSTTYDLQTTTFLCSGADYTIRFCAAANSFSKIKFGG</sequence>
<dbReference type="PRINTS" id="PR00347">
    <property type="entry name" value="THAUMATIN"/>
</dbReference>
<dbReference type="InterPro" id="IPR037176">
    <property type="entry name" value="Osmotin/thaumatin-like_sf"/>
</dbReference>
<feature type="disulfide bond" evidence="1">
    <location>
        <begin position="104"/>
        <end position="114"/>
    </location>
</feature>
<reference evidence="2 3" key="1">
    <citation type="submission" date="2022-01" db="EMBL/GenBank/DDBJ databases">
        <authorList>
            <person name="Xiong W."/>
            <person name="Schranz E."/>
        </authorList>
    </citation>
    <scope>NUCLEOTIDE SEQUENCE [LARGE SCALE GENOMIC DNA]</scope>
</reference>